<proteinExistence type="predicted"/>
<keyword evidence="5" id="KW-1185">Reference proteome</keyword>
<dbReference type="PIRSF" id="PIRSF003073">
    <property type="entry name" value="DNAC_TnpB_IstB"/>
    <property type="match status" value="1"/>
</dbReference>
<keyword evidence="2" id="KW-0067">ATP-binding</keyword>
<dbReference type="Pfam" id="PF01695">
    <property type="entry name" value="IstB_IS21"/>
    <property type="match status" value="1"/>
</dbReference>
<dbReference type="SUPFAM" id="SSF52540">
    <property type="entry name" value="P-loop containing nucleoside triphosphate hydrolases"/>
    <property type="match status" value="1"/>
</dbReference>
<evidence type="ECO:0000313" key="4">
    <source>
        <dbReference type="EMBL" id="MFC3320523.1"/>
    </source>
</evidence>
<dbReference type="InterPro" id="IPR002611">
    <property type="entry name" value="IstB_ATP-bd"/>
</dbReference>
<protein>
    <submittedName>
        <fullName evidence="4">IS21-like element helper ATPase IstB</fullName>
    </submittedName>
</protein>
<dbReference type="Gene3D" id="3.40.50.300">
    <property type="entry name" value="P-loop containing nucleotide triphosphate hydrolases"/>
    <property type="match status" value="1"/>
</dbReference>
<dbReference type="InterPro" id="IPR047661">
    <property type="entry name" value="IstB"/>
</dbReference>
<keyword evidence="1" id="KW-0547">Nucleotide-binding</keyword>
<dbReference type="InterPro" id="IPR028350">
    <property type="entry name" value="DNAC/IstB-like"/>
</dbReference>
<reference evidence="5" key="1">
    <citation type="journal article" date="2019" name="Int. J. Syst. Evol. Microbiol.">
        <title>The Global Catalogue of Microorganisms (GCM) 10K type strain sequencing project: providing services to taxonomists for standard genome sequencing and annotation.</title>
        <authorList>
            <consortium name="The Broad Institute Genomics Platform"/>
            <consortium name="The Broad Institute Genome Sequencing Center for Infectious Disease"/>
            <person name="Wu L."/>
            <person name="Ma J."/>
        </authorList>
    </citation>
    <scope>NUCLEOTIDE SEQUENCE [LARGE SCALE GENOMIC DNA]</scope>
    <source>
        <strain evidence="5">ICMP 19515</strain>
    </source>
</reference>
<dbReference type="NCBIfam" id="NF038214">
    <property type="entry name" value="IS21_help_AAA"/>
    <property type="match status" value="1"/>
</dbReference>
<dbReference type="PANTHER" id="PTHR30050">
    <property type="entry name" value="CHROMOSOMAL REPLICATION INITIATOR PROTEIN DNAA"/>
    <property type="match status" value="1"/>
</dbReference>
<evidence type="ECO:0000256" key="2">
    <source>
        <dbReference type="ARBA" id="ARBA00022840"/>
    </source>
</evidence>
<dbReference type="EMBL" id="JBHRVD010000001">
    <property type="protein sequence ID" value="MFC3320523.1"/>
    <property type="molecule type" value="Genomic_DNA"/>
</dbReference>
<evidence type="ECO:0000313" key="5">
    <source>
        <dbReference type="Proteomes" id="UP001595648"/>
    </source>
</evidence>
<dbReference type="RefSeq" id="WP_378987490.1">
    <property type="nucleotide sequence ID" value="NZ_JBHRVD010000001.1"/>
</dbReference>
<evidence type="ECO:0000259" key="3">
    <source>
        <dbReference type="Pfam" id="PF01695"/>
    </source>
</evidence>
<dbReference type="PANTHER" id="PTHR30050:SF4">
    <property type="entry name" value="ATP-BINDING PROTEIN RV3427C IN INSERTION SEQUENCE-RELATED"/>
    <property type="match status" value="1"/>
</dbReference>
<comment type="caution">
    <text evidence="4">The sequence shown here is derived from an EMBL/GenBank/DDBJ whole genome shotgun (WGS) entry which is preliminary data.</text>
</comment>
<dbReference type="Proteomes" id="UP001595648">
    <property type="component" value="Unassembled WGS sequence"/>
</dbReference>
<accession>A0ABV7MF97</accession>
<dbReference type="CDD" id="cd00009">
    <property type="entry name" value="AAA"/>
    <property type="match status" value="1"/>
</dbReference>
<gene>
    <name evidence="4" type="primary">istB</name>
    <name evidence="4" type="ORF">ACFOJ9_01360</name>
</gene>
<feature type="domain" description="IstB-like ATP-binding" evidence="3">
    <location>
        <begin position="10"/>
        <end position="242"/>
    </location>
</feature>
<organism evidence="4 5">
    <name type="scientific">Mesorhizobium cantuariense</name>
    <dbReference type="NCBI Taxonomy" id="1300275"/>
    <lineage>
        <taxon>Bacteria</taxon>
        <taxon>Pseudomonadati</taxon>
        <taxon>Pseudomonadota</taxon>
        <taxon>Alphaproteobacteria</taxon>
        <taxon>Hyphomicrobiales</taxon>
        <taxon>Phyllobacteriaceae</taxon>
        <taxon>Mesorhizobium</taxon>
    </lineage>
</organism>
<name>A0ABV7MF97_9HYPH</name>
<sequence>MLVHPTHERLVALGLAGMAKAFEEQRTSPDLAALTFEERVGIMADREAAERDTKRMTTRLKFAALRQNACVEDIDLRTPRGIDRVLLARLIAGDWIARHNNLAICGPCGVGKSWLACALGHKACRDGRSVSYQRVPRLFEAMALARGDGRHARLLKSLARVELLILDDWGISVLTQSQRIDLLEMLEDRNGRASTIVTSQVPVDQWHEVIGDDPTLADAILDRLVHNAHRLNMTGESMRKIAGKQALDADKNPVNS</sequence>
<dbReference type="InterPro" id="IPR027417">
    <property type="entry name" value="P-loop_NTPase"/>
</dbReference>
<evidence type="ECO:0000256" key="1">
    <source>
        <dbReference type="ARBA" id="ARBA00022741"/>
    </source>
</evidence>